<accession>A0ACC1STX6</accession>
<sequence>MNNHVWGMSLHAQDILFADRIKARPAALLSSGTAYEIVAQGFENAGAKVTTMDEIDETVRELSADPRPACINLIVSGAPTHHGLEALVMSNVEPSTRHCFGIGAMAYKTETKDVPVIIIGGGACGLTLSIFLSNYGVPHVLFERHETTSYLPKAHYINQRTMEIYRQHGISDDIYKEASPQQKMCQTLWQSSLGGDGPLDRKVIASLECFGGYEGSEMHKNYKTQSPTLPCNLPLIRTEPILRRIAQERNPGNILFGHAVTEIHDDSQNVLVTVVGSDGSISRYRGDYVVGADGGKTVGPHIGAAMEGLTHLEDRVSVHFRADLSEYWDDRTLICHFINPEGGTITYSGALVVTGPSWGRHSEEWSIHFGHRIDDPERFNEDNLVPRLRSLLKMPDLQLEILHISHWIQERVLASKYQQGRLFLAGDAAHRHPPTTGLGLNTAVADASNLAWKLAFVYRGWASPKILNTYESERRPVGRRNCDWAAFTSGNRKVLNAAIGLVPGELEANRERFKRLFEDSEIGRAARAQVQHIIDSQAIEFSASDLELGYQYEYGLTLSDGSSPPETDPLGQHYTPTTRPGHRLPHAWLVSQGKTLSTHDLVGKEGKLCLITDEYGRDWISAVETLKGSLDIDNVQIEVDHEAGFLGFKDMNGSWRSLRGIENGGAILTRPDNFVVWRSIKPSVQGGKELVDAVRVILGPHQQ</sequence>
<reference evidence="1" key="1">
    <citation type="submission" date="2022-08" db="EMBL/GenBank/DDBJ databases">
        <title>Genome Sequence of Fusarium decemcellulare.</title>
        <authorList>
            <person name="Buettner E."/>
        </authorList>
    </citation>
    <scope>NUCLEOTIDE SEQUENCE</scope>
    <source>
        <strain evidence="1">Babe19</strain>
    </source>
</reference>
<dbReference type="Proteomes" id="UP001148629">
    <property type="component" value="Unassembled WGS sequence"/>
</dbReference>
<protein>
    <submittedName>
        <fullName evidence="1">Uncharacterized protein</fullName>
    </submittedName>
</protein>
<name>A0ACC1STX6_9HYPO</name>
<proteinExistence type="predicted"/>
<comment type="caution">
    <text evidence="1">The sequence shown here is derived from an EMBL/GenBank/DDBJ whole genome shotgun (WGS) entry which is preliminary data.</text>
</comment>
<evidence type="ECO:0000313" key="2">
    <source>
        <dbReference type="Proteomes" id="UP001148629"/>
    </source>
</evidence>
<gene>
    <name evidence="1" type="ORF">NM208_g2206</name>
</gene>
<organism evidence="1 2">
    <name type="scientific">Fusarium decemcellulare</name>
    <dbReference type="NCBI Taxonomy" id="57161"/>
    <lineage>
        <taxon>Eukaryota</taxon>
        <taxon>Fungi</taxon>
        <taxon>Dikarya</taxon>
        <taxon>Ascomycota</taxon>
        <taxon>Pezizomycotina</taxon>
        <taxon>Sordariomycetes</taxon>
        <taxon>Hypocreomycetidae</taxon>
        <taxon>Hypocreales</taxon>
        <taxon>Nectriaceae</taxon>
        <taxon>Fusarium</taxon>
        <taxon>Fusarium decemcellulare species complex</taxon>
    </lineage>
</organism>
<evidence type="ECO:0000313" key="1">
    <source>
        <dbReference type="EMBL" id="KAJ3546055.1"/>
    </source>
</evidence>
<dbReference type="EMBL" id="JANRMS010000127">
    <property type="protein sequence ID" value="KAJ3546055.1"/>
    <property type="molecule type" value="Genomic_DNA"/>
</dbReference>
<keyword evidence="2" id="KW-1185">Reference proteome</keyword>